<evidence type="ECO:0000256" key="8">
    <source>
        <dbReference type="RuleBase" id="RU366009"/>
    </source>
</evidence>
<dbReference type="Proteomes" id="UP001242480">
    <property type="component" value="Unassembled WGS sequence"/>
</dbReference>
<dbReference type="Gene3D" id="2.30.40.10">
    <property type="entry name" value="Urease, subunit C, domain 1"/>
    <property type="match status" value="1"/>
</dbReference>
<evidence type="ECO:0000313" key="10">
    <source>
        <dbReference type="EMBL" id="MDQ0469720.1"/>
    </source>
</evidence>
<evidence type="ECO:0000256" key="3">
    <source>
        <dbReference type="ARBA" id="ARBA00012781"/>
    </source>
</evidence>
<dbReference type="CDD" id="cd01303">
    <property type="entry name" value="GDEase"/>
    <property type="match status" value="1"/>
</dbReference>
<evidence type="ECO:0000256" key="1">
    <source>
        <dbReference type="ARBA" id="ARBA00004984"/>
    </source>
</evidence>
<keyword evidence="5 8" id="KW-0378">Hydrolase</keyword>
<protein>
    <recommendedName>
        <fullName evidence="3 7">Guanine deaminase</fullName>
        <shortName evidence="8">Guanase</shortName>
        <ecNumber evidence="3 7">3.5.4.3</ecNumber>
    </recommendedName>
    <alternativeName>
        <fullName evidence="8">Guanine aminohydrolase</fullName>
    </alternativeName>
</protein>
<dbReference type="InterPro" id="IPR014311">
    <property type="entry name" value="Guanine_deaminase"/>
</dbReference>
<comment type="similarity">
    <text evidence="2 8">Belongs to the metallo-dependent hydrolases superfamily. ATZ/TRZ family.</text>
</comment>
<comment type="function">
    <text evidence="8">Catalyzes the hydrolytic deamination of guanine, producing xanthine and ammonia.</text>
</comment>
<dbReference type="InterPro" id="IPR032466">
    <property type="entry name" value="Metal_Hydrolase"/>
</dbReference>
<dbReference type="EMBL" id="JAUSVX010000004">
    <property type="protein sequence ID" value="MDQ0469720.1"/>
    <property type="molecule type" value="Genomic_DNA"/>
</dbReference>
<evidence type="ECO:0000256" key="5">
    <source>
        <dbReference type="ARBA" id="ARBA00022801"/>
    </source>
</evidence>
<name>A0ABU0J633_9HYPH</name>
<dbReference type="PANTHER" id="PTHR11271:SF6">
    <property type="entry name" value="GUANINE DEAMINASE"/>
    <property type="match status" value="1"/>
</dbReference>
<evidence type="ECO:0000256" key="2">
    <source>
        <dbReference type="ARBA" id="ARBA00006745"/>
    </source>
</evidence>
<dbReference type="Pfam" id="PF01979">
    <property type="entry name" value="Amidohydro_1"/>
    <property type="match status" value="1"/>
</dbReference>
<comment type="pathway">
    <text evidence="1 8">Purine metabolism; guanine degradation; xanthine from guanine: step 1/1.</text>
</comment>
<accession>A0ABU0J633</accession>
<keyword evidence="11" id="KW-1185">Reference proteome</keyword>
<evidence type="ECO:0000256" key="4">
    <source>
        <dbReference type="ARBA" id="ARBA00022723"/>
    </source>
</evidence>
<dbReference type="RefSeq" id="WP_307272692.1">
    <property type="nucleotide sequence ID" value="NZ_JAUSVX010000004.1"/>
</dbReference>
<dbReference type="SUPFAM" id="SSF51556">
    <property type="entry name" value="Metallo-dependent hydrolases"/>
    <property type="match status" value="1"/>
</dbReference>
<dbReference type="InterPro" id="IPR011059">
    <property type="entry name" value="Metal-dep_hydrolase_composite"/>
</dbReference>
<gene>
    <name evidence="10" type="ORF">QO011_002736</name>
</gene>
<comment type="catalytic activity">
    <reaction evidence="8">
        <text>guanine + H2O + H(+) = xanthine + NH4(+)</text>
        <dbReference type="Rhea" id="RHEA:14665"/>
        <dbReference type="ChEBI" id="CHEBI:15377"/>
        <dbReference type="ChEBI" id="CHEBI:15378"/>
        <dbReference type="ChEBI" id="CHEBI:16235"/>
        <dbReference type="ChEBI" id="CHEBI:17712"/>
        <dbReference type="ChEBI" id="CHEBI:28938"/>
        <dbReference type="EC" id="3.5.4.3"/>
    </reaction>
</comment>
<comment type="caution">
    <text evidence="10">The sequence shown here is derived from an EMBL/GenBank/DDBJ whole genome shotgun (WGS) entry which is preliminary data.</text>
</comment>
<feature type="domain" description="Amidohydrolase-related" evidence="9">
    <location>
        <begin position="69"/>
        <end position="432"/>
    </location>
</feature>
<dbReference type="SUPFAM" id="SSF51338">
    <property type="entry name" value="Composite domain of metallo-dependent hydrolases"/>
    <property type="match status" value="1"/>
</dbReference>
<dbReference type="PANTHER" id="PTHR11271">
    <property type="entry name" value="GUANINE DEAMINASE"/>
    <property type="match status" value="1"/>
</dbReference>
<sequence>MTARAIRGAAITFVADPFLVDPAEALVHIDDALILIEDGRIVSVGAFAAAEVPAGVPVEHYPDALLASGFIDTHVHYSQLEMVGAFGARLLEWLERYTFPAELRFADKAHADRVAALFLRELLRNGTTTACVHCTVHPQSVDAFFEESERFNTRMIAGKVLMDRNAPAGLTDTPERGYAESKALIERWHGRGRQLYCITPRFAPTSTPAQLEAAGRLWREHPTAYVQTHLSEDAAEVAWVRELFPEADNYLDVYHRAGLTGRRAIFAHGIHLDEDEFCLCHRTGSALSHCPTSNLFLGSGLFRAFEAKRADRPVFTGLGTDVGGGTSLSQLQTLNEAYKVAALNATAGRGEKLRPAQAFYLATRGGAEALALEDTIGSLAPGCEADIVVLDLKASPLVAFRLQAAPTIEDKLFALMTLADERTVRATYVAGEKAYDRDAAEPFRHAR</sequence>
<dbReference type="NCBIfam" id="TIGR02967">
    <property type="entry name" value="guan_deamin"/>
    <property type="match status" value="1"/>
</dbReference>
<keyword evidence="6 8" id="KW-0862">Zinc</keyword>
<keyword evidence="4 8" id="KW-0479">Metal-binding</keyword>
<dbReference type="EC" id="3.5.4.3" evidence="3 7"/>
<evidence type="ECO:0000313" key="11">
    <source>
        <dbReference type="Proteomes" id="UP001242480"/>
    </source>
</evidence>
<proteinExistence type="inferred from homology"/>
<evidence type="ECO:0000256" key="7">
    <source>
        <dbReference type="NCBIfam" id="TIGR02967"/>
    </source>
</evidence>
<dbReference type="InterPro" id="IPR051607">
    <property type="entry name" value="Metallo-dep_hydrolases"/>
</dbReference>
<dbReference type="Gene3D" id="3.20.20.140">
    <property type="entry name" value="Metal-dependent hydrolases"/>
    <property type="match status" value="1"/>
</dbReference>
<organism evidence="10 11">
    <name type="scientific">Labrys wisconsinensis</name>
    <dbReference type="NCBI Taxonomy" id="425677"/>
    <lineage>
        <taxon>Bacteria</taxon>
        <taxon>Pseudomonadati</taxon>
        <taxon>Pseudomonadota</taxon>
        <taxon>Alphaproteobacteria</taxon>
        <taxon>Hyphomicrobiales</taxon>
        <taxon>Xanthobacteraceae</taxon>
        <taxon>Labrys</taxon>
    </lineage>
</organism>
<dbReference type="GO" id="GO:0008892">
    <property type="term" value="F:guanine deaminase activity"/>
    <property type="evidence" value="ECO:0007669"/>
    <property type="project" value="UniProtKB-EC"/>
</dbReference>
<evidence type="ECO:0000256" key="6">
    <source>
        <dbReference type="ARBA" id="ARBA00022833"/>
    </source>
</evidence>
<dbReference type="NCBIfam" id="NF006679">
    <property type="entry name" value="PRK09228.1"/>
    <property type="match status" value="1"/>
</dbReference>
<comment type="cofactor">
    <cofactor evidence="8">
        <name>Zn(2+)</name>
        <dbReference type="ChEBI" id="CHEBI:29105"/>
    </cofactor>
    <text evidence="8">Binds 1 zinc ion per subunit.</text>
</comment>
<evidence type="ECO:0000259" key="9">
    <source>
        <dbReference type="Pfam" id="PF01979"/>
    </source>
</evidence>
<reference evidence="10 11" key="1">
    <citation type="submission" date="2023-07" db="EMBL/GenBank/DDBJ databases">
        <title>Genomic Encyclopedia of Type Strains, Phase IV (KMG-IV): sequencing the most valuable type-strain genomes for metagenomic binning, comparative biology and taxonomic classification.</title>
        <authorList>
            <person name="Goeker M."/>
        </authorList>
    </citation>
    <scope>NUCLEOTIDE SEQUENCE [LARGE SCALE GENOMIC DNA]</scope>
    <source>
        <strain evidence="10 11">DSM 19619</strain>
    </source>
</reference>
<dbReference type="InterPro" id="IPR006680">
    <property type="entry name" value="Amidohydro-rel"/>
</dbReference>